<evidence type="ECO:0000256" key="3">
    <source>
        <dbReference type="ARBA" id="ARBA00022454"/>
    </source>
</evidence>
<keyword evidence="5" id="KW-0498">Mitosis</keyword>
<gene>
    <name evidence="9" type="ORF">Gasu_52440</name>
</gene>
<dbReference type="GO" id="GO:0051301">
    <property type="term" value="P:cell division"/>
    <property type="evidence" value="ECO:0007669"/>
    <property type="project" value="UniProtKB-KW"/>
</dbReference>
<evidence type="ECO:0000259" key="8">
    <source>
        <dbReference type="Pfam" id="PF12719"/>
    </source>
</evidence>
<dbReference type="RefSeq" id="XP_005703661.1">
    <property type="nucleotide sequence ID" value="XM_005703604.1"/>
</dbReference>
<dbReference type="Gene3D" id="1.25.10.10">
    <property type="entry name" value="Leucine-rich Repeat Variant"/>
    <property type="match status" value="2"/>
</dbReference>
<keyword evidence="3" id="KW-0158">Chromosome</keyword>
<dbReference type="InterPro" id="IPR025977">
    <property type="entry name" value="Cnd3_C"/>
</dbReference>
<organism evidence="9 10">
    <name type="scientific">Galdieria sulphuraria</name>
    <name type="common">Red alga</name>
    <dbReference type="NCBI Taxonomy" id="130081"/>
    <lineage>
        <taxon>Eukaryota</taxon>
        <taxon>Rhodophyta</taxon>
        <taxon>Bangiophyceae</taxon>
        <taxon>Galdieriales</taxon>
        <taxon>Galdieriaceae</taxon>
        <taxon>Galdieria</taxon>
    </lineage>
</organism>
<evidence type="ECO:0000256" key="2">
    <source>
        <dbReference type="ARBA" id="ARBA00006533"/>
    </source>
</evidence>
<proteinExistence type="inferred from homology"/>
<feature type="domain" description="Nuclear condensin complex subunit 3 C-terminal" evidence="8">
    <location>
        <begin position="446"/>
        <end position="745"/>
    </location>
</feature>
<keyword evidence="7" id="KW-0131">Cell cycle</keyword>
<dbReference type="STRING" id="130081.M2VV97"/>
<dbReference type="Gramene" id="EME27141">
    <property type="protein sequence ID" value="EME27141"/>
    <property type="gene ID" value="Gasu_52440"/>
</dbReference>
<evidence type="ECO:0000256" key="7">
    <source>
        <dbReference type="ARBA" id="ARBA00023306"/>
    </source>
</evidence>
<dbReference type="eggNOG" id="KOG2025">
    <property type="taxonomic scope" value="Eukaryota"/>
</dbReference>
<dbReference type="GO" id="GO:0000796">
    <property type="term" value="C:condensin complex"/>
    <property type="evidence" value="ECO:0007669"/>
    <property type="project" value="InterPro"/>
</dbReference>
<dbReference type="PANTHER" id="PTHR14418:SF5">
    <property type="entry name" value="CONDENSIN COMPLEX SUBUNIT 3"/>
    <property type="match status" value="1"/>
</dbReference>
<evidence type="ECO:0000256" key="6">
    <source>
        <dbReference type="ARBA" id="ARBA00023067"/>
    </source>
</evidence>
<dbReference type="GO" id="GO:0000793">
    <property type="term" value="C:condensed chromosome"/>
    <property type="evidence" value="ECO:0007669"/>
    <property type="project" value="TreeGrafter"/>
</dbReference>
<evidence type="ECO:0000256" key="5">
    <source>
        <dbReference type="ARBA" id="ARBA00022776"/>
    </source>
</evidence>
<dbReference type="OMA" id="FRATQIT"/>
<dbReference type="InterPro" id="IPR027165">
    <property type="entry name" value="CND3"/>
</dbReference>
<protein>
    <submittedName>
        <fullName evidence="9">Condensin complex subunit 3</fullName>
    </submittedName>
</protein>
<evidence type="ECO:0000256" key="4">
    <source>
        <dbReference type="ARBA" id="ARBA00022618"/>
    </source>
</evidence>
<comment type="similarity">
    <text evidence="2">Belongs to the CND3 (condensin subunit 3) family.</text>
</comment>
<dbReference type="KEGG" id="gsl:Gasu_52440"/>
<evidence type="ECO:0000256" key="1">
    <source>
        <dbReference type="ARBA" id="ARBA00004286"/>
    </source>
</evidence>
<dbReference type="EMBL" id="KB454536">
    <property type="protein sequence ID" value="EME27141.1"/>
    <property type="molecule type" value="Genomic_DNA"/>
</dbReference>
<dbReference type="InterPro" id="IPR011989">
    <property type="entry name" value="ARM-like"/>
</dbReference>
<keyword evidence="4" id="KW-0132">Cell division</keyword>
<keyword evidence="6" id="KW-0226">DNA condensation</keyword>
<dbReference type="PANTHER" id="PTHR14418">
    <property type="entry name" value="CONDENSIN COMPLEX SUBUNIT 3-RELATED"/>
    <property type="match status" value="1"/>
</dbReference>
<accession>M2VV97</accession>
<evidence type="ECO:0000313" key="9">
    <source>
        <dbReference type="EMBL" id="EME27141.1"/>
    </source>
</evidence>
<dbReference type="InterPro" id="IPR016024">
    <property type="entry name" value="ARM-type_fold"/>
</dbReference>
<dbReference type="GeneID" id="17086072"/>
<evidence type="ECO:0000313" key="10">
    <source>
        <dbReference type="Proteomes" id="UP000030680"/>
    </source>
</evidence>
<comment type="subcellular location">
    <subcellularLocation>
        <location evidence="1">Chromosome</location>
    </subcellularLocation>
</comment>
<dbReference type="Proteomes" id="UP000030680">
    <property type="component" value="Unassembled WGS sequence"/>
</dbReference>
<dbReference type="Pfam" id="PF12719">
    <property type="entry name" value="Cnd3"/>
    <property type="match status" value="1"/>
</dbReference>
<dbReference type="OrthoDB" id="2235at2759"/>
<name>M2VV97_GALSU</name>
<reference evidence="10" key="1">
    <citation type="journal article" date="2013" name="Science">
        <title>Gene transfer from bacteria and archaea facilitated evolution of an extremophilic eukaryote.</title>
        <authorList>
            <person name="Schonknecht G."/>
            <person name="Chen W.H."/>
            <person name="Ternes C.M."/>
            <person name="Barbier G.G."/>
            <person name="Shrestha R.P."/>
            <person name="Stanke M."/>
            <person name="Brautigam A."/>
            <person name="Baker B.J."/>
            <person name="Banfield J.F."/>
            <person name="Garavito R.M."/>
            <person name="Carr K."/>
            <person name="Wilkerson C."/>
            <person name="Rensing S.A."/>
            <person name="Gagneul D."/>
            <person name="Dickenson N.E."/>
            <person name="Oesterhelt C."/>
            <person name="Lercher M.J."/>
            <person name="Weber A.P."/>
        </authorList>
    </citation>
    <scope>NUCLEOTIDE SEQUENCE [LARGE SCALE GENOMIC DNA]</scope>
    <source>
        <strain evidence="10">074W</strain>
    </source>
</reference>
<dbReference type="AlphaFoldDB" id="M2VV97"/>
<dbReference type="SUPFAM" id="SSF48371">
    <property type="entry name" value="ARM repeat"/>
    <property type="match status" value="1"/>
</dbReference>
<sequence length="809" mass="91833">MSEASEEAKKSVFEAFDTAKSSNASFNRSLKLLEKANATDSKSFLEVFLTCLNRILLVYTKDPKAERLVNFVVKFVNSKFEVLFGDSPVDLFTVIVAYLIQHSSASEKSIRYRCCQILAEILQNREEESEISEELWNAITHTMQIRCRDRISSVRSQALRALSRMQDPYEAEDPITRTFLQLLKNDTAPSVRSTALHYVAISDQSLPLIIQRTRDTSEEVRIQAYMVLREKVDPRALSIQQRITILRDGLKSRSQNVRRCCVGMLKQGWLEGSCESNLTKLVKLLDVETNEENAVIILQALFRESDIPVTVDVNELSNETAIILKAKIAHYRECSDESSIDLFIPSVQVYCDILVYFHRHSFIARQLLDISEYLDFGDEAGRIHFLRIIKQFLLDQQLDTEIIPNLVRAWSRCENNNVSFVAACLELLGELSTSEEFVDGVSAVERGLAILKELLTIQGQGDCSSNPCPEELVDSFVQQGLVSTKQKIRLLAVECLGLFCIQDAEVVRMQHLPLFLQICNSDTEELQIVAMKTLFDILLCTKWQRRGETCELDGENSSISSSVKSEHAEKIEADCLTFLAERLTSNSVNIRTCAVEGFAKLLLTRRIPTSVTILSCLLLLYFDPFTEDDFNLRQCLSVFFPVFSISFLENVLLIEKCFFSVINTILDAPPSKSLSEASVLQVAEYLLYLTNASASYPRSEQLNDIQDQAQRVHERICCLLLHGIIDDPDGRKAREFSKILNFLRINITEMQDSFKQEIRDLLFLAKEHATMRPVITNIRRFENRIFSANVLCDTSERSNMDAGGAECSS</sequence>
<dbReference type="GO" id="GO:0007076">
    <property type="term" value="P:mitotic chromosome condensation"/>
    <property type="evidence" value="ECO:0007669"/>
    <property type="project" value="InterPro"/>
</dbReference>
<keyword evidence="10" id="KW-1185">Reference proteome</keyword>